<dbReference type="InterPro" id="IPR003593">
    <property type="entry name" value="AAA+_ATPase"/>
</dbReference>
<dbReference type="PANTHER" id="PTHR43297:SF2">
    <property type="entry name" value="DIPEPTIDE TRANSPORT ATP-BINDING PROTEIN DPPD"/>
    <property type="match status" value="1"/>
</dbReference>
<name>A0A3N2QRZ6_9RHOB</name>
<dbReference type="InterPro" id="IPR027417">
    <property type="entry name" value="P-loop_NTPase"/>
</dbReference>
<evidence type="ECO:0000313" key="9">
    <source>
        <dbReference type="EMBL" id="ROT97981.1"/>
    </source>
</evidence>
<protein>
    <submittedName>
        <fullName evidence="9">ABC transporter ATP-binding protein</fullName>
    </submittedName>
</protein>
<evidence type="ECO:0000256" key="7">
    <source>
        <dbReference type="ARBA" id="ARBA00023136"/>
    </source>
</evidence>
<evidence type="ECO:0000256" key="2">
    <source>
        <dbReference type="ARBA" id="ARBA00005417"/>
    </source>
</evidence>
<comment type="similarity">
    <text evidence="2">Belongs to the ABC transporter superfamily.</text>
</comment>
<reference evidence="9 10" key="1">
    <citation type="submission" date="2018-10" db="EMBL/GenBank/DDBJ databases">
        <title>Histidinibacterium lentulum gen. nov., sp. nov., a marine bacterium from the culture broth of Picochlorum sp. 122.</title>
        <authorList>
            <person name="Wang G."/>
        </authorList>
    </citation>
    <scope>NUCLEOTIDE SEQUENCE [LARGE SCALE GENOMIC DNA]</scope>
    <source>
        <strain evidence="9 10">B17</strain>
    </source>
</reference>
<dbReference type="Proteomes" id="UP000268016">
    <property type="component" value="Unassembled WGS sequence"/>
</dbReference>
<dbReference type="GO" id="GO:0016887">
    <property type="term" value="F:ATP hydrolysis activity"/>
    <property type="evidence" value="ECO:0007669"/>
    <property type="project" value="InterPro"/>
</dbReference>
<evidence type="ECO:0000313" key="10">
    <source>
        <dbReference type="Proteomes" id="UP000268016"/>
    </source>
</evidence>
<dbReference type="OrthoDB" id="9802264at2"/>
<keyword evidence="5" id="KW-0547">Nucleotide-binding</keyword>
<evidence type="ECO:0000256" key="1">
    <source>
        <dbReference type="ARBA" id="ARBA00004417"/>
    </source>
</evidence>
<dbReference type="Gene3D" id="3.40.50.300">
    <property type="entry name" value="P-loop containing nucleotide triphosphate hydrolases"/>
    <property type="match status" value="1"/>
</dbReference>
<dbReference type="GO" id="GO:0005524">
    <property type="term" value="F:ATP binding"/>
    <property type="evidence" value="ECO:0007669"/>
    <property type="project" value="UniProtKB-KW"/>
</dbReference>
<keyword evidence="7" id="KW-0472">Membrane</keyword>
<keyword evidence="6 9" id="KW-0067">ATP-binding</keyword>
<evidence type="ECO:0000259" key="8">
    <source>
        <dbReference type="PROSITE" id="PS50893"/>
    </source>
</evidence>
<dbReference type="InterPro" id="IPR050388">
    <property type="entry name" value="ABC_Ni/Peptide_Import"/>
</dbReference>
<dbReference type="InterPro" id="IPR017871">
    <property type="entry name" value="ABC_transporter-like_CS"/>
</dbReference>
<evidence type="ECO:0000256" key="4">
    <source>
        <dbReference type="ARBA" id="ARBA00022475"/>
    </source>
</evidence>
<feature type="domain" description="ABC transporter" evidence="8">
    <location>
        <begin position="78"/>
        <end position="398"/>
    </location>
</feature>
<dbReference type="Pfam" id="PF00005">
    <property type="entry name" value="ABC_tran"/>
    <property type="match status" value="1"/>
</dbReference>
<dbReference type="InterPro" id="IPR013563">
    <property type="entry name" value="Oligopep_ABC_C"/>
</dbReference>
<keyword evidence="4" id="KW-1003">Cell membrane</keyword>
<comment type="subcellular location">
    <subcellularLocation>
        <location evidence="1">Cell inner membrane</location>
        <topology evidence="1">Peripheral membrane protein</topology>
    </subcellularLocation>
</comment>
<dbReference type="Pfam" id="PF08352">
    <property type="entry name" value="oligo_HPY"/>
    <property type="match status" value="1"/>
</dbReference>
<dbReference type="AlphaFoldDB" id="A0A3N2QRZ6"/>
<dbReference type="GO" id="GO:0005886">
    <property type="term" value="C:plasma membrane"/>
    <property type="evidence" value="ECO:0007669"/>
    <property type="project" value="UniProtKB-SubCell"/>
</dbReference>
<organism evidence="9 10">
    <name type="scientific">Histidinibacterium lentulum</name>
    <dbReference type="NCBI Taxonomy" id="2480588"/>
    <lineage>
        <taxon>Bacteria</taxon>
        <taxon>Pseudomonadati</taxon>
        <taxon>Pseudomonadota</taxon>
        <taxon>Alphaproteobacteria</taxon>
        <taxon>Rhodobacterales</taxon>
        <taxon>Paracoccaceae</taxon>
        <taxon>Histidinibacterium</taxon>
    </lineage>
</organism>
<dbReference type="PROSITE" id="PS50893">
    <property type="entry name" value="ABC_TRANSPORTER_2"/>
    <property type="match status" value="1"/>
</dbReference>
<dbReference type="EMBL" id="RDRB01000010">
    <property type="protein sequence ID" value="ROT97981.1"/>
    <property type="molecule type" value="Genomic_DNA"/>
</dbReference>
<dbReference type="PANTHER" id="PTHR43297">
    <property type="entry name" value="OLIGOPEPTIDE TRANSPORT ATP-BINDING PROTEIN APPD"/>
    <property type="match status" value="1"/>
</dbReference>
<evidence type="ECO:0000256" key="5">
    <source>
        <dbReference type="ARBA" id="ARBA00022741"/>
    </source>
</evidence>
<evidence type="ECO:0000256" key="6">
    <source>
        <dbReference type="ARBA" id="ARBA00022840"/>
    </source>
</evidence>
<accession>A0A3N2QRZ6</accession>
<dbReference type="SMART" id="SM00382">
    <property type="entry name" value="AAA"/>
    <property type="match status" value="1"/>
</dbReference>
<dbReference type="GO" id="GO:0015833">
    <property type="term" value="P:peptide transport"/>
    <property type="evidence" value="ECO:0007669"/>
    <property type="project" value="InterPro"/>
</dbReference>
<comment type="caution">
    <text evidence="9">The sequence shown here is derived from an EMBL/GenBank/DDBJ whole genome shotgun (WGS) entry which is preliminary data.</text>
</comment>
<sequence length="477" mass="51535">MRSTRGRRTSDDPARSLLHDVCARTSPRRAPPPVFLAGNIPGVRGRSPRRIAPQARNHQGVPPMTAMDRIDAPVIAEVEDLKVHFQSKRGRVHAVDGVGFQIRDGEMLGLVGETGCGKSVTGRAFLDLIPQPPAILAGGRVLFRPRGGAACPACRGEGCADCGGTGHETVDLLKLPAQKMREIRGARIAMIFQDPGKALNPTLTIGAQLSEVFLQHKSEELLEVAGVAPGDRSWAAKALRRMAHEEDTWLDRRLRRLPPLREGAARLEKALADRVAAALAETQIPNPARVMRAYPHELSGGMKQRVMIAQALACDPDLIVADEPTTALDVTIQARILELIKTLQARRRTSVLYISHDLSLVRKVCDRVAVMYAGRVAELGTVAQVFSDPRHPYTQGLLAAVPRAGARRGHLASIPGSVPELVDPAPGCRFADRCAMVMPQCTGTDPRLLPVGRGHAAACFLEHPREGRAPAMETAET</sequence>
<dbReference type="InterPro" id="IPR003439">
    <property type="entry name" value="ABC_transporter-like_ATP-bd"/>
</dbReference>
<proteinExistence type="inferred from homology"/>
<gene>
    <name evidence="9" type="ORF">EAT49_17045</name>
</gene>
<keyword evidence="10" id="KW-1185">Reference proteome</keyword>
<dbReference type="CDD" id="cd03257">
    <property type="entry name" value="ABC_NikE_OppD_transporters"/>
    <property type="match status" value="1"/>
</dbReference>
<evidence type="ECO:0000256" key="3">
    <source>
        <dbReference type="ARBA" id="ARBA00022448"/>
    </source>
</evidence>
<dbReference type="SUPFAM" id="SSF52540">
    <property type="entry name" value="P-loop containing nucleoside triphosphate hydrolases"/>
    <property type="match status" value="1"/>
</dbReference>
<keyword evidence="3" id="KW-0813">Transport</keyword>
<dbReference type="PROSITE" id="PS00211">
    <property type="entry name" value="ABC_TRANSPORTER_1"/>
    <property type="match status" value="1"/>
</dbReference>
<dbReference type="NCBIfam" id="TIGR01727">
    <property type="entry name" value="oligo_HPY"/>
    <property type="match status" value="1"/>
</dbReference>